<dbReference type="EMBL" id="DXFG01000014">
    <property type="protein sequence ID" value="HIX36338.1"/>
    <property type="molecule type" value="Genomic_DNA"/>
</dbReference>
<organism evidence="2 3">
    <name type="scientific">Candidatus Blautia pullistercoris</name>
    <dbReference type="NCBI Taxonomy" id="2838499"/>
    <lineage>
        <taxon>Bacteria</taxon>
        <taxon>Bacillati</taxon>
        <taxon>Bacillota</taxon>
        <taxon>Clostridia</taxon>
        <taxon>Lachnospirales</taxon>
        <taxon>Lachnospiraceae</taxon>
        <taxon>Blautia</taxon>
    </lineage>
</organism>
<feature type="domain" description="Cyclodeaminase/cyclohydrolase" evidence="1">
    <location>
        <begin position="5"/>
        <end position="185"/>
    </location>
</feature>
<dbReference type="GO" id="GO:0003824">
    <property type="term" value="F:catalytic activity"/>
    <property type="evidence" value="ECO:0007669"/>
    <property type="project" value="InterPro"/>
</dbReference>
<dbReference type="AlphaFoldDB" id="A0A9D1VJM4"/>
<dbReference type="Pfam" id="PF04961">
    <property type="entry name" value="FTCD_C"/>
    <property type="match status" value="1"/>
</dbReference>
<reference evidence="2" key="1">
    <citation type="journal article" date="2021" name="PeerJ">
        <title>Extensive microbial diversity within the chicken gut microbiome revealed by metagenomics and culture.</title>
        <authorList>
            <person name="Gilroy R."/>
            <person name="Ravi A."/>
            <person name="Getino M."/>
            <person name="Pursley I."/>
            <person name="Horton D.L."/>
            <person name="Alikhan N.F."/>
            <person name="Baker D."/>
            <person name="Gharbi K."/>
            <person name="Hall N."/>
            <person name="Watson M."/>
            <person name="Adriaenssens E.M."/>
            <person name="Foster-Nyarko E."/>
            <person name="Jarju S."/>
            <person name="Secka A."/>
            <person name="Antonio M."/>
            <person name="Oren A."/>
            <person name="Chaudhuri R.R."/>
            <person name="La Ragione R."/>
            <person name="Hildebrand F."/>
            <person name="Pallen M.J."/>
        </authorList>
    </citation>
    <scope>NUCLEOTIDE SEQUENCE</scope>
    <source>
        <strain evidence="2">ChiHjej12B11-1927</strain>
    </source>
</reference>
<gene>
    <name evidence="2" type="ORF">H9738_00495</name>
</gene>
<dbReference type="Proteomes" id="UP000824230">
    <property type="component" value="Unassembled WGS sequence"/>
</dbReference>
<dbReference type="Gene3D" id="1.20.120.680">
    <property type="entry name" value="Formiminotetrahydrofolate cyclodeaminase monomer, up-and-down helical bundle"/>
    <property type="match status" value="1"/>
</dbReference>
<evidence type="ECO:0000259" key="1">
    <source>
        <dbReference type="Pfam" id="PF04961"/>
    </source>
</evidence>
<evidence type="ECO:0000313" key="3">
    <source>
        <dbReference type="Proteomes" id="UP000824230"/>
    </source>
</evidence>
<dbReference type="InterPro" id="IPR007044">
    <property type="entry name" value="Cyclodeamin/CycHdrlase"/>
</dbReference>
<proteinExistence type="predicted"/>
<reference evidence="2" key="2">
    <citation type="submission" date="2021-04" db="EMBL/GenBank/DDBJ databases">
        <authorList>
            <person name="Gilroy R."/>
        </authorList>
    </citation>
    <scope>NUCLEOTIDE SEQUENCE</scope>
    <source>
        <strain evidence="2">ChiHjej12B11-1927</strain>
    </source>
</reference>
<sequence>MKNMTIQHFAMQTASHEPVPGGGSISALAGSLAAALTEMVAGLTIGKKKYAEAEEEMKAAIEVMRPVRDQLLDDIKRDSESFDQYMQALALPKETEEEKAARTEAMQNGLKAAVAVPLSVAKTACQILPYAETMVTKGNKTAVTDALVAAMMARTAVLGAGFNVKINLESIKDQEYVDRIGKEVEDLEKQAIEQEKKILAKVRVSQNASELV</sequence>
<comment type="caution">
    <text evidence="2">The sequence shown here is derived from an EMBL/GenBank/DDBJ whole genome shotgun (WGS) entry which is preliminary data.</text>
</comment>
<protein>
    <submittedName>
        <fullName evidence="2">Cyclodeaminase/cyclohydrolase family protein</fullName>
    </submittedName>
</protein>
<name>A0A9D1VJM4_9FIRM</name>
<evidence type="ECO:0000313" key="2">
    <source>
        <dbReference type="EMBL" id="HIX36338.1"/>
    </source>
</evidence>
<dbReference type="SUPFAM" id="SSF101262">
    <property type="entry name" value="Methenyltetrahydrofolate cyclohydrolase-like"/>
    <property type="match status" value="1"/>
</dbReference>
<dbReference type="InterPro" id="IPR036178">
    <property type="entry name" value="Formintransfe-cycloase-like_sf"/>
</dbReference>
<accession>A0A9D1VJM4</accession>